<proteinExistence type="predicted"/>
<feature type="compositionally biased region" description="Basic and acidic residues" evidence="1">
    <location>
        <begin position="84"/>
        <end position="103"/>
    </location>
</feature>
<protein>
    <submittedName>
        <fullName evidence="2">Uncharacterized protein</fullName>
    </submittedName>
</protein>
<dbReference type="EMBL" id="MFBO01000030">
    <property type="protein sequence ID" value="OGD97514.1"/>
    <property type="molecule type" value="Genomic_DNA"/>
</dbReference>
<gene>
    <name evidence="2" type="ORF">A3A49_02975</name>
</gene>
<dbReference type="AlphaFoldDB" id="A0A1F5H0E5"/>
<feature type="compositionally biased region" description="Polar residues" evidence="1">
    <location>
        <begin position="69"/>
        <end position="82"/>
    </location>
</feature>
<reference evidence="2 3" key="1">
    <citation type="journal article" date="2016" name="Nat. Commun.">
        <title>Thousands of microbial genomes shed light on interconnected biogeochemical processes in an aquifer system.</title>
        <authorList>
            <person name="Anantharaman K."/>
            <person name="Brown C.T."/>
            <person name="Hug L.A."/>
            <person name="Sharon I."/>
            <person name="Castelle C.J."/>
            <person name="Probst A.J."/>
            <person name="Thomas B.C."/>
            <person name="Singh A."/>
            <person name="Wilkins M.J."/>
            <person name="Karaoz U."/>
            <person name="Brodie E.L."/>
            <person name="Williams K.H."/>
            <person name="Hubbard S.S."/>
            <person name="Banfield J.F."/>
        </authorList>
    </citation>
    <scope>NUCLEOTIDE SEQUENCE [LARGE SCALE GENOMIC DNA]</scope>
</reference>
<evidence type="ECO:0000256" key="1">
    <source>
        <dbReference type="SAM" id="MobiDB-lite"/>
    </source>
</evidence>
<comment type="caution">
    <text evidence="2">The sequence shown here is derived from an EMBL/GenBank/DDBJ whole genome shotgun (WGS) entry which is preliminary data.</text>
</comment>
<evidence type="ECO:0000313" key="3">
    <source>
        <dbReference type="Proteomes" id="UP000176740"/>
    </source>
</evidence>
<accession>A0A1F5H0E5</accession>
<feature type="region of interest" description="Disordered" evidence="1">
    <location>
        <begin position="50"/>
        <end position="103"/>
    </location>
</feature>
<evidence type="ECO:0000313" key="2">
    <source>
        <dbReference type="EMBL" id="OGD97514.1"/>
    </source>
</evidence>
<sequence>MTEQGVERDLTGKTVEESDRVQIEAALSGLEDLRRELYGLPSEQIVVEGEPIPPVPLTPGLESGVDPLHQSNPAPSTLTSRDSILAKRIHDSRQAKKAEKKAA</sequence>
<dbReference type="Proteomes" id="UP000176740">
    <property type="component" value="Unassembled WGS sequence"/>
</dbReference>
<name>A0A1F5H0E5_9BACT</name>
<organism evidence="2 3">
    <name type="scientific">Candidatus Curtissbacteria bacterium RIFCSPLOWO2_01_FULL_38_11b</name>
    <dbReference type="NCBI Taxonomy" id="1797725"/>
    <lineage>
        <taxon>Bacteria</taxon>
        <taxon>Candidatus Curtissiibacteriota</taxon>
    </lineage>
</organism>